<dbReference type="GO" id="GO:0019887">
    <property type="term" value="F:protein kinase regulator activity"/>
    <property type="evidence" value="ECO:0007669"/>
    <property type="project" value="InterPro"/>
</dbReference>
<dbReference type="GO" id="GO:0016301">
    <property type="term" value="F:kinase activity"/>
    <property type="evidence" value="ECO:0007669"/>
    <property type="project" value="UniProtKB-KW"/>
</dbReference>
<dbReference type="Gene3D" id="1.10.1820.10">
    <property type="entry name" value="protein kinase ck2 holoenzyme, chain C, domain 1"/>
    <property type="match status" value="1"/>
</dbReference>
<proteinExistence type="inferred from homology"/>
<dbReference type="InterPro" id="IPR035991">
    <property type="entry name" value="Casein_kinase_II_beta-like"/>
</dbReference>
<keyword evidence="3" id="KW-0418">Kinase</keyword>
<evidence type="ECO:0000313" key="3">
    <source>
        <dbReference type="EMBL" id="EZG51583.1"/>
    </source>
</evidence>
<keyword evidence="4" id="KW-1185">Reference proteome</keyword>
<accession>A0A023B2R9</accession>
<gene>
    <name evidence="3" type="ORF">GNI_123960</name>
</gene>
<keyword evidence="3" id="KW-0808">Transferase</keyword>
<name>A0A023B2R9_GRENI</name>
<dbReference type="Pfam" id="PF01214">
    <property type="entry name" value="CK_II_beta"/>
    <property type="match status" value="1"/>
</dbReference>
<dbReference type="GO" id="GO:0005737">
    <property type="term" value="C:cytoplasm"/>
    <property type="evidence" value="ECO:0007669"/>
    <property type="project" value="TreeGrafter"/>
</dbReference>
<reference evidence="3" key="1">
    <citation type="submission" date="2013-12" db="EMBL/GenBank/DDBJ databases">
        <authorList>
            <person name="Omoto C.K."/>
            <person name="Sibley D."/>
            <person name="Venepally P."/>
            <person name="Hadjithomas M."/>
            <person name="Karamycheva S."/>
            <person name="Brunk B."/>
            <person name="Roos D."/>
            <person name="Caler E."/>
            <person name="Lorenzi H."/>
        </authorList>
    </citation>
    <scope>NUCLEOTIDE SEQUENCE</scope>
</reference>
<dbReference type="PANTHER" id="PTHR11740">
    <property type="entry name" value="CASEIN KINASE II SUBUNIT BETA"/>
    <property type="match status" value="1"/>
</dbReference>
<dbReference type="PRINTS" id="PR00472">
    <property type="entry name" value="CASNKINASEII"/>
</dbReference>
<comment type="caution">
    <text evidence="3">The sequence shown here is derived from an EMBL/GenBank/DDBJ whole genome shotgun (WGS) entry which is preliminary data.</text>
</comment>
<dbReference type="SMART" id="SM01085">
    <property type="entry name" value="CK_II_beta"/>
    <property type="match status" value="1"/>
</dbReference>
<evidence type="ECO:0000256" key="2">
    <source>
        <dbReference type="RuleBase" id="RU361268"/>
    </source>
</evidence>
<dbReference type="SUPFAM" id="SSF57798">
    <property type="entry name" value="Casein kinase II beta subunit"/>
    <property type="match status" value="1"/>
</dbReference>
<dbReference type="VEuPathDB" id="CryptoDB:GNI_123960"/>
<dbReference type="AlphaFoldDB" id="A0A023B2R9"/>
<dbReference type="InterPro" id="IPR016149">
    <property type="entry name" value="Casein_kin_II_reg-sub_N"/>
</dbReference>
<dbReference type="PANTHER" id="PTHR11740:SF0">
    <property type="entry name" value="CASEIN KINASE II SUBUNIT BETA"/>
    <property type="match status" value="1"/>
</dbReference>
<sequence>MHNSASSVGSEPWVEWYCRSNPFYVEVDDDYIRDDFNLTGLATVVPHYRQALDVILDNDFDDSVTDDSASEHSYTSMNKAASLLYGLIHARFIITNA</sequence>
<dbReference type="Proteomes" id="UP000019763">
    <property type="component" value="Unassembled WGS sequence"/>
</dbReference>
<comment type="similarity">
    <text evidence="1 2">Belongs to the casein kinase 2 subunit beta family.</text>
</comment>
<comment type="subunit">
    <text evidence="2">Tetramer of two alpha and two beta subunits.</text>
</comment>
<dbReference type="EMBL" id="AFNH02000924">
    <property type="protein sequence ID" value="EZG51583.1"/>
    <property type="molecule type" value="Genomic_DNA"/>
</dbReference>
<dbReference type="RefSeq" id="XP_011131943.1">
    <property type="nucleotide sequence ID" value="XM_011133641.1"/>
</dbReference>
<evidence type="ECO:0000256" key="1">
    <source>
        <dbReference type="ARBA" id="ARBA00006941"/>
    </source>
</evidence>
<dbReference type="GO" id="GO:0005956">
    <property type="term" value="C:protein kinase CK2 complex"/>
    <property type="evidence" value="ECO:0007669"/>
    <property type="project" value="UniProtKB-UniRule"/>
</dbReference>
<dbReference type="GeneID" id="22914364"/>
<dbReference type="OrthoDB" id="3971593at2759"/>
<evidence type="ECO:0000313" key="4">
    <source>
        <dbReference type="Proteomes" id="UP000019763"/>
    </source>
</evidence>
<protein>
    <recommendedName>
        <fullName evidence="2">Casein kinase II subunit beta</fullName>
        <shortName evidence="2">CK II beta</shortName>
    </recommendedName>
</protein>
<dbReference type="InterPro" id="IPR000704">
    <property type="entry name" value="Casein_kinase_II_reg-sub"/>
</dbReference>
<organism evidence="3 4">
    <name type="scientific">Gregarina niphandrodes</name>
    <name type="common">Septate eugregarine</name>
    <dbReference type="NCBI Taxonomy" id="110365"/>
    <lineage>
        <taxon>Eukaryota</taxon>
        <taxon>Sar</taxon>
        <taxon>Alveolata</taxon>
        <taxon>Apicomplexa</taxon>
        <taxon>Conoidasida</taxon>
        <taxon>Gregarinasina</taxon>
        <taxon>Eugregarinorida</taxon>
        <taxon>Gregarinidae</taxon>
        <taxon>Gregarina</taxon>
    </lineage>
</organism>
<dbReference type="eggNOG" id="KOG3092">
    <property type="taxonomic scope" value="Eukaryota"/>
</dbReference>